<evidence type="ECO:0000313" key="9">
    <source>
        <dbReference type="EMBL" id="EFM12260.1"/>
    </source>
</evidence>
<accession>E0I5L8</accession>
<dbReference type="Gene3D" id="1.20.1530.20">
    <property type="match status" value="1"/>
</dbReference>
<feature type="transmembrane region" description="Helical" evidence="7">
    <location>
        <begin position="288"/>
        <end position="306"/>
    </location>
</feature>
<feature type="transmembrane region" description="Helical" evidence="7">
    <location>
        <begin position="259"/>
        <end position="276"/>
    </location>
</feature>
<evidence type="ECO:0000256" key="3">
    <source>
        <dbReference type="ARBA" id="ARBA00022692"/>
    </source>
</evidence>
<dbReference type="InterPro" id="IPR038770">
    <property type="entry name" value="Na+/solute_symporter_sf"/>
</dbReference>
<feature type="transmembrane region" description="Helical" evidence="7">
    <location>
        <begin position="136"/>
        <end position="158"/>
    </location>
</feature>
<keyword evidence="10" id="KW-1185">Reference proteome</keyword>
<keyword evidence="2" id="KW-0813">Transport</keyword>
<dbReference type="EMBL" id="AEDD01000002">
    <property type="protein sequence ID" value="EFM12260.1"/>
    <property type="molecule type" value="Genomic_DNA"/>
</dbReference>
<dbReference type="InterPro" id="IPR050794">
    <property type="entry name" value="CPA2_transporter"/>
</dbReference>
<keyword evidence="3 7" id="KW-0812">Transmembrane</keyword>
<reference evidence="9 10" key="1">
    <citation type="submission" date="2010-07" db="EMBL/GenBank/DDBJ databases">
        <title>The draft genome of Paenibacillus curdlanolyticus YK9.</title>
        <authorList>
            <consortium name="US DOE Joint Genome Institute (JGI-PGF)"/>
            <person name="Lucas S."/>
            <person name="Copeland A."/>
            <person name="Lapidus A."/>
            <person name="Cheng J.-F."/>
            <person name="Bruce D."/>
            <person name="Goodwin L."/>
            <person name="Pitluck S."/>
            <person name="Land M.L."/>
            <person name="Hauser L."/>
            <person name="Chang Y.-J."/>
            <person name="Jeffries C."/>
            <person name="Anderson I.J."/>
            <person name="Johnson E."/>
            <person name="Loganathan U."/>
            <person name="Mulhopadhyay B."/>
            <person name="Kyrpides N."/>
            <person name="Woyke T.J."/>
        </authorList>
    </citation>
    <scope>NUCLEOTIDE SEQUENCE [LARGE SCALE GENOMIC DNA]</scope>
    <source>
        <strain evidence="9 10">YK9</strain>
    </source>
</reference>
<feature type="transmembrane region" description="Helical" evidence="7">
    <location>
        <begin position="353"/>
        <end position="373"/>
    </location>
</feature>
<sequence length="420" mass="45702">MNLMIIIQFVPAFIIIIVLCRLLGRFMQVIGQPRVIGEMIAGVMLGPSLMGHASPQLSTMLFSEEVKQLLQALSSAGLGIYMFLVGLEIDRQLMNKKNLSKCTLLSIVGIVPSFVLGIAAGAMYVKDFAPAGIPSYIFMLYMAVALSITAFPVLARIMQERQMHTTPIGTLTLFSASIEDVVAWVLVTIVIALAHSASVASSLIGIVGCGLYILFMLTLFRSWMSRLGQRVVRLQRLSLLQLALIIGAVLLSMEATDFLGVHAVFGGFMAGIMMPQHRLFKQLVLARLKTFISVILLPLFFAYIGLNTDLRLVFDSQMAAPLLVILTFAIVGKLGGCSIAMRSMGYTWRDSSVFGILMNARGSMLLILSNIGFTSGIISETLFSILVLVAVVTTLLTVPLLTLVSAKEQKQQHASEVSYN</sequence>
<organism evidence="9 10">
    <name type="scientific">Paenibacillus curdlanolyticus YK9</name>
    <dbReference type="NCBI Taxonomy" id="717606"/>
    <lineage>
        <taxon>Bacteria</taxon>
        <taxon>Bacillati</taxon>
        <taxon>Bacillota</taxon>
        <taxon>Bacilli</taxon>
        <taxon>Bacillales</taxon>
        <taxon>Paenibacillaceae</taxon>
        <taxon>Paenibacillus</taxon>
    </lineage>
</organism>
<feature type="transmembrane region" description="Helical" evidence="7">
    <location>
        <begin position="385"/>
        <end position="404"/>
    </location>
</feature>
<dbReference type="Proteomes" id="UP000005387">
    <property type="component" value="Unassembled WGS sequence"/>
</dbReference>
<evidence type="ECO:0000256" key="7">
    <source>
        <dbReference type="SAM" id="Phobius"/>
    </source>
</evidence>
<protein>
    <submittedName>
        <fullName evidence="9">Sodium/hydrogen exchanger</fullName>
    </submittedName>
</protein>
<evidence type="ECO:0000256" key="5">
    <source>
        <dbReference type="ARBA" id="ARBA00023065"/>
    </source>
</evidence>
<keyword evidence="5" id="KW-0406">Ion transport</keyword>
<comment type="subcellular location">
    <subcellularLocation>
        <location evidence="1">Membrane</location>
        <topology evidence="1">Multi-pass membrane protein</topology>
    </subcellularLocation>
</comment>
<dbReference type="OrthoDB" id="9793589at2"/>
<feature type="transmembrane region" description="Helical" evidence="7">
    <location>
        <begin position="170"/>
        <end position="194"/>
    </location>
</feature>
<dbReference type="PANTHER" id="PTHR32468">
    <property type="entry name" value="CATION/H + ANTIPORTER"/>
    <property type="match status" value="1"/>
</dbReference>
<name>E0I5L8_9BACL</name>
<dbReference type="GO" id="GO:1902600">
    <property type="term" value="P:proton transmembrane transport"/>
    <property type="evidence" value="ECO:0007669"/>
    <property type="project" value="InterPro"/>
</dbReference>
<evidence type="ECO:0000256" key="2">
    <source>
        <dbReference type="ARBA" id="ARBA00022448"/>
    </source>
</evidence>
<feature type="transmembrane region" description="Helical" evidence="7">
    <location>
        <begin position="35"/>
        <end position="54"/>
    </location>
</feature>
<feature type="transmembrane region" description="Helical" evidence="7">
    <location>
        <begin position="236"/>
        <end position="253"/>
    </location>
</feature>
<dbReference type="STRING" id="717606.PaecuDRAFT_0940"/>
<dbReference type="RefSeq" id="WP_006036955.1">
    <property type="nucleotide sequence ID" value="NZ_AEDD01000002.1"/>
</dbReference>
<dbReference type="Pfam" id="PF00999">
    <property type="entry name" value="Na_H_Exchanger"/>
    <property type="match status" value="1"/>
</dbReference>
<dbReference type="GO" id="GO:0015297">
    <property type="term" value="F:antiporter activity"/>
    <property type="evidence" value="ECO:0007669"/>
    <property type="project" value="InterPro"/>
</dbReference>
<feature type="domain" description="Cation/H+ exchanger transmembrane" evidence="8">
    <location>
        <begin position="15"/>
        <end position="398"/>
    </location>
</feature>
<keyword evidence="6 7" id="KW-0472">Membrane</keyword>
<dbReference type="AlphaFoldDB" id="E0I5L8"/>
<evidence type="ECO:0000256" key="4">
    <source>
        <dbReference type="ARBA" id="ARBA00022989"/>
    </source>
</evidence>
<keyword evidence="4 7" id="KW-1133">Transmembrane helix</keyword>
<evidence type="ECO:0000313" key="10">
    <source>
        <dbReference type="Proteomes" id="UP000005387"/>
    </source>
</evidence>
<dbReference type="eggNOG" id="COG0475">
    <property type="taxonomic scope" value="Bacteria"/>
</dbReference>
<dbReference type="InterPro" id="IPR006153">
    <property type="entry name" value="Cation/H_exchanger_TM"/>
</dbReference>
<dbReference type="PANTHER" id="PTHR32468:SF0">
    <property type="entry name" value="K(+)_H(+) ANTIPORTER 1"/>
    <property type="match status" value="1"/>
</dbReference>
<gene>
    <name evidence="9" type="ORF">PaecuDRAFT_0940</name>
</gene>
<feature type="transmembrane region" description="Helical" evidence="7">
    <location>
        <begin position="69"/>
        <end position="90"/>
    </location>
</feature>
<evidence type="ECO:0000256" key="1">
    <source>
        <dbReference type="ARBA" id="ARBA00004141"/>
    </source>
</evidence>
<feature type="transmembrane region" description="Helical" evidence="7">
    <location>
        <begin position="200"/>
        <end position="224"/>
    </location>
</feature>
<feature type="transmembrane region" description="Helical" evidence="7">
    <location>
        <begin position="102"/>
        <end position="124"/>
    </location>
</feature>
<evidence type="ECO:0000259" key="8">
    <source>
        <dbReference type="Pfam" id="PF00999"/>
    </source>
</evidence>
<feature type="transmembrane region" description="Helical" evidence="7">
    <location>
        <begin position="6"/>
        <end position="23"/>
    </location>
</feature>
<evidence type="ECO:0000256" key="6">
    <source>
        <dbReference type="ARBA" id="ARBA00023136"/>
    </source>
</evidence>
<feature type="transmembrane region" description="Helical" evidence="7">
    <location>
        <begin position="318"/>
        <end position="341"/>
    </location>
</feature>
<proteinExistence type="predicted"/>
<dbReference type="GO" id="GO:0016020">
    <property type="term" value="C:membrane"/>
    <property type="evidence" value="ECO:0007669"/>
    <property type="project" value="UniProtKB-SubCell"/>
</dbReference>